<reference evidence="2" key="1">
    <citation type="submission" date="2020-05" db="EMBL/GenBank/DDBJ databases">
        <authorList>
            <person name="Chiriac C."/>
            <person name="Salcher M."/>
            <person name="Ghai R."/>
            <person name="Kavagutti S V."/>
        </authorList>
    </citation>
    <scope>NUCLEOTIDE SEQUENCE</scope>
</reference>
<evidence type="ECO:0000256" key="1">
    <source>
        <dbReference type="SAM" id="Phobius"/>
    </source>
</evidence>
<accession>A0A6J7VPD4</accession>
<gene>
    <name evidence="2" type="ORF">UFOVP143_33</name>
</gene>
<organism evidence="2">
    <name type="scientific">uncultured Caudovirales phage</name>
    <dbReference type="NCBI Taxonomy" id="2100421"/>
    <lineage>
        <taxon>Viruses</taxon>
        <taxon>Duplodnaviria</taxon>
        <taxon>Heunggongvirae</taxon>
        <taxon>Uroviricota</taxon>
        <taxon>Caudoviricetes</taxon>
        <taxon>Peduoviridae</taxon>
        <taxon>Maltschvirus</taxon>
        <taxon>Maltschvirus maltsch</taxon>
    </lineage>
</organism>
<dbReference type="EMBL" id="LR798191">
    <property type="protein sequence ID" value="CAB5079571.1"/>
    <property type="molecule type" value="Genomic_DNA"/>
</dbReference>
<keyword evidence="1" id="KW-0472">Membrane</keyword>
<protein>
    <submittedName>
        <fullName evidence="2">Uncharacterized protein</fullName>
    </submittedName>
</protein>
<sequence length="64" mass="7112">MRLVWIALVAAAVIGVLWGYGTLADRFYKRGQYGRMVLLTFALIALYLVAHYGSGAGDDYSFHI</sequence>
<name>A0A6J7VPD4_9CAUD</name>
<feature type="transmembrane region" description="Helical" evidence="1">
    <location>
        <begin position="6"/>
        <end position="24"/>
    </location>
</feature>
<feature type="transmembrane region" description="Helical" evidence="1">
    <location>
        <begin position="36"/>
        <end position="54"/>
    </location>
</feature>
<keyword evidence="1" id="KW-0812">Transmembrane</keyword>
<keyword evidence="1" id="KW-1133">Transmembrane helix</keyword>
<proteinExistence type="predicted"/>
<evidence type="ECO:0000313" key="2">
    <source>
        <dbReference type="EMBL" id="CAB5079571.1"/>
    </source>
</evidence>